<dbReference type="EMBL" id="QRBI01000124">
    <property type="protein sequence ID" value="RMC04587.1"/>
    <property type="molecule type" value="Genomic_DNA"/>
</dbReference>
<name>A0A3M0KBN4_HIRRU</name>
<feature type="compositionally biased region" description="Basic and acidic residues" evidence="1">
    <location>
        <begin position="111"/>
        <end position="121"/>
    </location>
</feature>
<protein>
    <recommendedName>
        <fullName evidence="2">Core shell protein Gag P30 domain-containing protein</fullName>
    </recommendedName>
</protein>
<evidence type="ECO:0000256" key="1">
    <source>
        <dbReference type="SAM" id="MobiDB-lite"/>
    </source>
</evidence>
<keyword evidence="4" id="KW-1185">Reference proteome</keyword>
<organism evidence="3 4">
    <name type="scientific">Hirundo rustica rustica</name>
    <dbReference type="NCBI Taxonomy" id="333673"/>
    <lineage>
        <taxon>Eukaryota</taxon>
        <taxon>Metazoa</taxon>
        <taxon>Chordata</taxon>
        <taxon>Craniata</taxon>
        <taxon>Vertebrata</taxon>
        <taxon>Euteleostomi</taxon>
        <taxon>Archelosauria</taxon>
        <taxon>Archosauria</taxon>
        <taxon>Dinosauria</taxon>
        <taxon>Saurischia</taxon>
        <taxon>Theropoda</taxon>
        <taxon>Coelurosauria</taxon>
        <taxon>Aves</taxon>
        <taxon>Neognathae</taxon>
        <taxon>Neoaves</taxon>
        <taxon>Telluraves</taxon>
        <taxon>Australaves</taxon>
        <taxon>Passeriformes</taxon>
        <taxon>Sylvioidea</taxon>
        <taxon>Hirundinidae</taxon>
        <taxon>Hirundo</taxon>
    </lineage>
</organism>
<dbReference type="AlphaFoldDB" id="A0A3M0KBN4"/>
<comment type="caution">
    <text evidence="3">The sequence shown here is derived from an EMBL/GenBank/DDBJ whole genome shotgun (WGS) entry which is preliminary data.</text>
</comment>
<evidence type="ECO:0000313" key="4">
    <source>
        <dbReference type="Proteomes" id="UP000269221"/>
    </source>
</evidence>
<dbReference type="STRING" id="333673.A0A3M0KBN4"/>
<evidence type="ECO:0000259" key="2">
    <source>
        <dbReference type="Pfam" id="PF02093"/>
    </source>
</evidence>
<dbReference type="OrthoDB" id="9049599at2759"/>
<evidence type="ECO:0000313" key="3">
    <source>
        <dbReference type="EMBL" id="RMC04587.1"/>
    </source>
</evidence>
<gene>
    <name evidence="3" type="ORF">DUI87_18834</name>
</gene>
<sequence>MKDRQNMSDLRWMIIRGTQEAVPKGQNIRKALSEHQGKDEPLADWLERLRKALQLYSGLDSDTAAGQVLLKTQFVAKAWGQIRKKLEKVENWQDRELQELLREEQKVYVRRDEEKKKDKTTDFNGNSQRNTDNYEYREALRKEQITE</sequence>
<feature type="region of interest" description="Disordered" evidence="1">
    <location>
        <begin position="111"/>
        <end position="136"/>
    </location>
</feature>
<feature type="domain" description="Core shell protein Gag P30" evidence="2">
    <location>
        <begin position="4"/>
        <end position="109"/>
    </location>
</feature>
<dbReference type="GO" id="GO:0019068">
    <property type="term" value="P:virion assembly"/>
    <property type="evidence" value="ECO:0007669"/>
    <property type="project" value="InterPro"/>
</dbReference>
<dbReference type="InterPro" id="IPR050462">
    <property type="entry name" value="Retroviral_Gag-Pol_poly"/>
</dbReference>
<accession>A0A3M0KBN4</accession>
<dbReference type="PANTHER" id="PTHR33166">
    <property type="entry name" value="GAG_P30 DOMAIN-CONTAINING PROTEIN"/>
    <property type="match status" value="1"/>
</dbReference>
<proteinExistence type="predicted"/>
<dbReference type="Proteomes" id="UP000269221">
    <property type="component" value="Unassembled WGS sequence"/>
</dbReference>
<dbReference type="Pfam" id="PF02093">
    <property type="entry name" value="Gag_p30"/>
    <property type="match status" value="1"/>
</dbReference>
<dbReference type="InterPro" id="IPR003036">
    <property type="entry name" value="Gag_P30"/>
</dbReference>
<reference evidence="3 4" key="1">
    <citation type="submission" date="2018-07" db="EMBL/GenBank/DDBJ databases">
        <title>A high quality draft genome assembly of the barn swallow (H. rustica rustica).</title>
        <authorList>
            <person name="Formenti G."/>
            <person name="Chiara M."/>
            <person name="Poveda L."/>
            <person name="Francoijs K.-J."/>
            <person name="Bonisoli-Alquati A."/>
            <person name="Canova L."/>
            <person name="Gianfranceschi L."/>
            <person name="Horner D.S."/>
            <person name="Saino N."/>
        </authorList>
    </citation>
    <scope>NUCLEOTIDE SEQUENCE [LARGE SCALE GENOMIC DNA]</scope>
    <source>
        <strain evidence="3">Chelidonia</strain>
        <tissue evidence="3">Blood</tissue>
    </source>
</reference>